<organism evidence="1 2">
    <name type="scientific">Jimgerdemannia flammicorona</name>
    <dbReference type="NCBI Taxonomy" id="994334"/>
    <lineage>
        <taxon>Eukaryota</taxon>
        <taxon>Fungi</taxon>
        <taxon>Fungi incertae sedis</taxon>
        <taxon>Mucoromycota</taxon>
        <taxon>Mucoromycotina</taxon>
        <taxon>Endogonomycetes</taxon>
        <taxon>Endogonales</taxon>
        <taxon>Endogonaceae</taxon>
        <taxon>Jimgerdemannia</taxon>
    </lineage>
</organism>
<evidence type="ECO:0000313" key="1">
    <source>
        <dbReference type="EMBL" id="RUP48720.1"/>
    </source>
</evidence>
<accession>A0A433DCZ4</accession>
<reference evidence="1 2" key="1">
    <citation type="journal article" date="2018" name="New Phytol.">
        <title>Phylogenomics of Endogonaceae and evolution of mycorrhizas within Mucoromycota.</title>
        <authorList>
            <person name="Chang Y."/>
            <person name="Desiro A."/>
            <person name="Na H."/>
            <person name="Sandor L."/>
            <person name="Lipzen A."/>
            <person name="Clum A."/>
            <person name="Barry K."/>
            <person name="Grigoriev I.V."/>
            <person name="Martin F.M."/>
            <person name="Stajich J.E."/>
            <person name="Smith M.E."/>
            <person name="Bonito G."/>
            <person name="Spatafora J.W."/>
        </authorList>
    </citation>
    <scope>NUCLEOTIDE SEQUENCE [LARGE SCALE GENOMIC DNA]</scope>
    <source>
        <strain evidence="1 2">GMNB39</strain>
    </source>
</reference>
<keyword evidence="2" id="KW-1185">Reference proteome</keyword>
<dbReference type="EMBL" id="RBNI01003027">
    <property type="protein sequence ID" value="RUP48720.1"/>
    <property type="molecule type" value="Genomic_DNA"/>
</dbReference>
<evidence type="ECO:0000313" key="2">
    <source>
        <dbReference type="Proteomes" id="UP000268093"/>
    </source>
</evidence>
<name>A0A433DCZ4_9FUNG</name>
<comment type="caution">
    <text evidence="1">The sequence shown here is derived from an EMBL/GenBank/DDBJ whole genome shotgun (WGS) entry which is preliminary data.</text>
</comment>
<proteinExistence type="predicted"/>
<dbReference type="Proteomes" id="UP000268093">
    <property type="component" value="Unassembled WGS sequence"/>
</dbReference>
<dbReference type="OrthoDB" id="2427998at2759"/>
<sequence>MLTKRFLDSQELKIDVGEIACWASAERCNVGRSILLRARIGQKCDILGTMKKSINNFEPLIGLRSGGQPETNRRKIFEDRIDLAVTLRDVIYRFFMSNSKAQDDDLHRTFAVMGLTKTHFPNVSLPQGWIHQIFAMDCKATDVLRFGRLQESKLPNTVATLPCLEVFFVGMSDLKATIKVLRGHVNGIALAHSRAHRKRKKILSEKLTTQGGCFGAVPETPAKKARQKDPGE</sequence>
<gene>
    <name evidence="1" type="ORF">BC936DRAFT_144108</name>
</gene>
<protein>
    <submittedName>
        <fullName evidence="1">Uncharacterized protein</fullName>
    </submittedName>
</protein>
<dbReference type="AlphaFoldDB" id="A0A433DCZ4"/>